<keyword evidence="3" id="KW-1185">Reference proteome</keyword>
<feature type="domain" description="N-acetyltransferase" evidence="1">
    <location>
        <begin position="139"/>
        <end position="267"/>
    </location>
</feature>
<dbReference type="AlphaFoldDB" id="D5E5Z3"/>
<dbReference type="Pfam" id="PF00583">
    <property type="entry name" value="Acetyltransf_1"/>
    <property type="match status" value="1"/>
</dbReference>
<dbReference type="Proteomes" id="UP000001845">
    <property type="component" value="Chromosome"/>
</dbReference>
<dbReference type="Gene3D" id="3.40.630.30">
    <property type="match status" value="1"/>
</dbReference>
<gene>
    <name evidence="2" type="ordered locus">MCRO_0567</name>
</gene>
<reference key="2">
    <citation type="submission" date="2010-03" db="EMBL/GenBank/DDBJ databases">
        <authorList>
            <person name="Ma Z."/>
            <person name="Wang X."/>
            <person name="Liu H."/>
        </authorList>
    </citation>
    <scope>NUCLEOTIDE SEQUENCE</scope>
    <source>
        <strain>MP145</strain>
    </source>
</reference>
<organism evidence="2 3">
    <name type="scientific">Mycoplasma crocodyli (strain ATCC 51981 / MP145)</name>
    <dbReference type="NCBI Taxonomy" id="512564"/>
    <lineage>
        <taxon>Bacteria</taxon>
        <taxon>Bacillati</taxon>
        <taxon>Mycoplasmatota</taxon>
        <taxon>Mollicutes</taxon>
        <taxon>Mycoplasmataceae</taxon>
        <taxon>Mycoplasma</taxon>
    </lineage>
</organism>
<accession>D5E5Z3</accession>
<dbReference type="PROSITE" id="PS51186">
    <property type="entry name" value="GNAT"/>
    <property type="match status" value="1"/>
</dbReference>
<dbReference type="SUPFAM" id="SSF55729">
    <property type="entry name" value="Acyl-CoA N-acyltransferases (Nat)"/>
    <property type="match status" value="1"/>
</dbReference>
<dbReference type="GO" id="GO:0016747">
    <property type="term" value="F:acyltransferase activity, transferring groups other than amino-acyl groups"/>
    <property type="evidence" value="ECO:0007669"/>
    <property type="project" value="InterPro"/>
</dbReference>
<dbReference type="KEGG" id="mcd:MCRO_0567"/>
<dbReference type="EMBL" id="CP001991">
    <property type="protein sequence ID" value="ADE19934.1"/>
    <property type="molecule type" value="Genomic_DNA"/>
</dbReference>
<sequence>MKKATSENIDLIIKKANEKPYNNFFIIGDIELYWKKNHAHSFLYYEGLNNVIDTIYFVYYNTLLIYTTAQFDTKSINKLLKHHHILNVICHDSFSQNEFIKYTQEVKISILIKKEDILVMKKLPDKLFSKSKLILEEKIEKLLISKSKIKEFAFMGNKVENEIIAYKEKFKNKTFFSYYIEQDDKVVAAASCDSWTDKVASIGGVFCLEEYRQKNYASDCVYNLCKHIIEIKKLKPILFFDNPVAKIIYEKLGFEFIDSLFVNVIKN</sequence>
<dbReference type="HOGENOM" id="CLU_087533_0_0_14"/>
<proteinExistence type="predicted"/>
<dbReference type="eggNOG" id="COG3393">
    <property type="taxonomic scope" value="Bacteria"/>
</dbReference>
<reference evidence="2 3" key="3">
    <citation type="journal article" date="2011" name="J. Bacteriol.">
        <title>Genome sequences of Mycoplasma alligatoris A21JP2T and Mycoplasma crocodyli MP145T.</title>
        <authorList>
            <person name="Brown D.R."/>
            <person name="Farmerie W.G."/>
            <person name="May M."/>
            <person name="Benders G.A."/>
            <person name="Durkin A.S."/>
            <person name="Hlavinka K."/>
            <person name="Hostetler J."/>
            <person name="Jackson J."/>
            <person name="Johnson J."/>
            <person name="Miller R.H."/>
            <person name="Paralanov V."/>
            <person name="Radune D."/>
            <person name="Szczypinski B."/>
            <person name="Glass J.I."/>
        </authorList>
    </citation>
    <scope>NUCLEOTIDE SEQUENCE [LARGE SCALE GENOMIC DNA]</scope>
    <source>
        <strain evidence="3">ATCC 51981 / MP145</strain>
    </source>
</reference>
<dbReference type="RefSeq" id="WP_013054710.1">
    <property type="nucleotide sequence ID" value="NC_014014.1"/>
</dbReference>
<protein>
    <submittedName>
        <fullName evidence="2">Acetyltransferase, GNAT family</fullName>
    </submittedName>
</protein>
<name>D5E5Z3_MYCCM</name>
<dbReference type="InterPro" id="IPR000182">
    <property type="entry name" value="GNAT_dom"/>
</dbReference>
<dbReference type="STRING" id="512564.MCRO_0567"/>
<evidence type="ECO:0000313" key="3">
    <source>
        <dbReference type="Proteomes" id="UP000001845"/>
    </source>
</evidence>
<keyword evidence="2" id="KW-0808">Transferase</keyword>
<evidence type="ECO:0000313" key="2">
    <source>
        <dbReference type="EMBL" id="ADE19934.1"/>
    </source>
</evidence>
<reference evidence="3" key="1">
    <citation type="submission" date="2010-03" db="EMBL/GenBank/DDBJ databases">
        <title>The complete genome of Mycoplasma crocodyli MP145.</title>
        <authorList>
            <person name="Glass J.I."/>
            <person name="Durkin A.S."/>
            <person name="Hostetler J."/>
            <person name="Jackson J."/>
            <person name="Johnson J."/>
            <person name="May M.A."/>
            <person name="Paralanov V."/>
            <person name="Radune D."/>
            <person name="Szczypinski B."/>
            <person name="Brown D.R."/>
        </authorList>
    </citation>
    <scope>NUCLEOTIDE SEQUENCE [LARGE SCALE GENOMIC DNA]</scope>
    <source>
        <strain evidence="3">ATCC 51981 / MP145</strain>
    </source>
</reference>
<dbReference type="InterPro" id="IPR016181">
    <property type="entry name" value="Acyl_CoA_acyltransferase"/>
</dbReference>
<evidence type="ECO:0000259" key="1">
    <source>
        <dbReference type="PROSITE" id="PS51186"/>
    </source>
</evidence>
<dbReference type="OrthoDB" id="248489at2"/>